<name>A0A8J8T926_HALGN</name>
<dbReference type="Pfam" id="PF03540">
    <property type="entry name" value="TAF10"/>
    <property type="match status" value="1"/>
</dbReference>
<comment type="caution">
    <text evidence="2">The sequence shown here is derived from an EMBL/GenBank/DDBJ whole genome shotgun (WGS) entry which is preliminary data.</text>
</comment>
<reference evidence="2" key="1">
    <citation type="submission" date="2019-06" db="EMBL/GenBank/DDBJ databases">
        <authorList>
            <person name="Zheng W."/>
        </authorList>
    </citation>
    <scope>NUCLEOTIDE SEQUENCE</scope>
    <source>
        <strain evidence="2">QDHG01</strain>
    </source>
</reference>
<feature type="region of interest" description="Disordered" evidence="1">
    <location>
        <begin position="166"/>
        <end position="187"/>
    </location>
</feature>
<dbReference type="CDD" id="cd07982">
    <property type="entry name" value="HFD_TAF10"/>
    <property type="match status" value="1"/>
</dbReference>
<accession>A0A8J8T926</accession>
<evidence type="ECO:0000256" key="1">
    <source>
        <dbReference type="SAM" id="MobiDB-lite"/>
    </source>
</evidence>
<gene>
    <name evidence="2" type="ORF">FGO68_gene15618</name>
</gene>
<sequence length="187" mass="20941">MNSQYAPPYPPQGGPPSMHLPPGSFYPPPPLPYGRSMPHMPPPPPPHMMPPLPQSAGQFSTLNNDVIPDPKFIEDVEGYQPKFNMELIESLMREVGMQSSDERVYKMISIIAEAQLCKILNEVKTVNIQAQKPNDYKSHLSMEELARALEEFGIFLRRPPFLEDRGVNASGNASGEKKGDGQRMIKR</sequence>
<proteinExistence type="predicted"/>
<feature type="region of interest" description="Disordered" evidence="1">
    <location>
        <begin position="1"/>
        <end position="51"/>
    </location>
</feature>
<dbReference type="AlphaFoldDB" id="A0A8J8T926"/>
<evidence type="ECO:0000313" key="3">
    <source>
        <dbReference type="Proteomes" id="UP000785679"/>
    </source>
</evidence>
<keyword evidence="3" id="KW-1185">Reference proteome</keyword>
<dbReference type="EMBL" id="RRYP01001421">
    <property type="protein sequence ID" value="TNV85971.1"/>
    <property type="molecule type" value="Genomic_DNA"/>
</dbReference>
<organism evidence="2 3">
    <name type="scientific">Halteria grandinella</name>
    <dbReference type="NCBI Taxonomy" id="5974"/>
    <lineage>
        <taxon>Eukaryota</taxon>
        <taxon>Sar</taxon>
        <taxon>Alveolata</taxon>
        <taxon>Ciliophora</taxon>
        <taxon>Intramacronucleata</taxon>
        <taxon>Spirotrichea</taxon>
        <taxon>Stichotrichia</taxon>
        <taxon>Sporadotrichida</taxon>
        <taxon>Halteriidae</taxon>
        <taxon>Halteria</taxon>
    </lineage>
</organism>
<dbReference type="OrthoDB" id="154356at2759"/>
<dbReference type="Proteomes" id="UP000785679">
    <property type="component" value="Unassembled WGS sequence"/>
</dbReference>
<dbReference type="InterPro" id="IPR003923">
    <property type="entry name" value="TAF10"/>
</dbReference>
<protein>
    <submittedName>
        <fullName evidence="2">Uncharacterized protein</fullName>
    </submittedName>
</protein>
<evidence type="ECO:0000313" key="2">
    <source>
        <dbReference type="EMBL" id="TNV85971.1"/>
    </source>
</evidence>
<feature type="compositionally biased region" description="Pro residues" evidence="1">
    <location>
        <begin position="39"/>
        <end position="51"/>
    </location>
</feature>
<dbReference type="GO" id="GO:0006352">
    <property type="term" value="P:DNA-templated transcription initiation"/>
    <property type="evidence" value="ECO:0007669"/>
    <property type="project" value="InterPro"/>
</dbReference>
<dbReference type="GO" id="GO:0005634">
    <property type="term" value="C:nucleus"/>
    <property type="evidence" value="ECO:0007669"/>
    <property type="project" value="InterPro"/>
</dbReference>
<feature type="compositionally biased region" description="Basic and acidic residues" evidence="1">
    <location>
        <begin position="175"/>
        <end position="187"/>
    </location>
</feature>